<feature type="transmembrane region" description="Helical" evidence="9">
    <location>
        <begin position="226"/>
        <end position="255"/>
    </location>
</feature>
<proteinExistence type="inferred from homology"/>
<evidence type="ECO:0000313" key="11">
    <source>
        <dbReference type="Proteomes" id="UP001458415"/>
    </source>
</evidence>
<feature type="transmembrane region" description="Helical" evidence="9">
    <location>
        <begin position="192"/>
        <end position="214"/>
    </location>
</feature>
<evidence type="ECO:0000256" key="6">
    <source>
        <dbReference type="ARBA" id="ARBA00022989"/>
    </source>
</evidence>
<dbReference type="EMBL" id="JBEPCU010000011">
    <property type="protein sequence ID" value="MER6975810.1"/>
    <property type="molecule type" value="Genomic_DNA"/>
</dbReference>
<dbReference type="CDD" id="cd06582">
    <property type="entry name" value="TM_PBP1_LivH_like"/>
    <property type="match status" value="1"/>
</dbReference>
<dbReference type="PANTHER" id="PTHR11795:SF445">
    <property type="entry name" value="AMINO ACID ABC TRANSPORTER PERMEASE PROTEIN"/>
    <property type="match status" value="1"/>
</dbReference>
<organism evidence="10 11">
    <name type="scientific">Streptomyces carpinensis</name>
    <dbReference type="NCBI Taxonomy" id="66369"/>
    <lineage>
        <taxon>Bacteria</taxon>
        <taxon>Bacillati</taxon>
        <taxon>Actinomycetota</taxon>
        <taxon>Actinomycetes</taxon>
        <taxon>Kitasatosporales</taxon>
        <taxon>Streptomycetaceae</taxon>
        <taxon>Streptomyces</taxon>
    </lineage>
</organism>
<dbReference type="Pfam" id="PF02653">
    <property type="entry name" value="BPD_transp_2"/>
    <property type="match status" value="1"/>
</dbReference>
<keyword evidence="5" id="KW-0029">Amino-acid transport</keyword>
<sequence>MAQDVINAATLGSLYLLFALGMSLAWGTIGILNFAHGSIFMFSAFVCHLIVREAALPMPVAVLIGLVVGAVISVLVQVLAFEPIQRRAADHRRAELQILVGGIGMAGVLLAIAQRVTKSVPFGFSESTFRVHVYDLGFVRLSNVQIVIVVAACLLAGLAGWWLRSSRSGLALRAIGVDPEVATMMGVDRRKLAVAIMAASGGLAGVAGVLLTYYLGSIAAESGDAFLLKAFAAIVLGGVGSVGGAAVGAAILAVVETIVLVQTSGTWVDAVSFGLIFLMLLVRPRGIFGRKEVRRT</sequence>
<evidence type="ECO:0000256" key="7">
    <source>
        <dbReference type="ARBA" id="ARBA00023136"/>
    </source>
</evidence>
<comment type="caution">
    <text evidence="10">The sequence shown here is derived from an EMBL/GenBank/DDBJ whole genome shotgun (WGS) entry which is preliminary data.</text>
</comment>
<comment type="similarity">
    <text evidence="8">Belongs to the binding-protein-dependent transport system permease family. LivHM subfamily.</text>
</comment>
<feature type="transmembrane region" description="Helical" evidence="9">
    <location>
        <begin position="144"/>
        <end position="163"/>
    </location>
</feature>
<evidence type="ECO:0000256" key="9">
    <source>
        <dbReference type="SAM" id="Phobius"/>
    </source>
</evidence>
<keyword evidence="2" id="KW-0813">Transport</keyword>
<feature type="transmembrane region" description="Helical" evidence="9">
    <location>
        <begin position="63"/>
        <end position="84"/>
    </location>
</feature>
<keyword evidence="7 9" id="KW-0472">Membrane</keyword>
<evidence type="ECO:0000313" key="10">
    <source>
        <dbReference type="EMBL" id="MER6975810.1"/>
    </source>
</evidence>
<evidence type="ECO:0000256" key="4">
    <source>
        <dbReference type="ARBA" id="ARBA00022692"/>
    </source>
</evidence>
<evidence type="ECO:0000256" key="8">
    <source>
        <dbReference type="ARBA" id="ARBA00037998"/>
    </source>
</evidence>
<accession>A0ABV1VV43</accession>
<dbReference type="InterPro" id="IPR052157">
    <property type="entry name" value="BCAA_transport_permease"/>
</dbReference>
<reference evidence="10 11" key="1">
    <citation type="submission" date="2024-06" db="EMBL/GenBank/DDBJ databases">
        <title>The Natural Products Discovery Center: Release of the First 8490 Sequenced Strains for Exploring Actinobacteria Biosynthetic Diversity.</title>
        <authorList>
            <person name="Kalkreuter E."/>
            <person name="Kautsar S.A."/>
            <person name="Yang D."/>
            <person name="Bader C.D."/>
            <person name="Teijaro C.N."/>
            <person name="Fluegel L."/>
            <person name="Davis C.M."/>
            <person name="Simpson J.R."/>
            <person name="Lauterbach L."/>
            <person name="Steele A.D."/>
            <person name="Gui C."/>
            <person name="Meng S."/>
            <person name="Li G."/>
            <person name="Viehrig K."/>
            <person name="Ye F."/>
            <person name="Su P."/>
            <person name="Kiefer A.F."/>
            <person name="Nichols A."/>
            <person name="Cepeda A.J."/>
            <person name="Yan W."/>
            <person name="Fan B."/>
            <person name="Jiang Y."/>
            <person name="Adhikari A."/>
            <person name="Zheng C.-J."/>
            <person name="Schuster L."/>
            <person name="Cowan T.M."/>
            <person name="Smanski M.J."/>
            <person name="Chevrette M.G."/>
            <person name="De Carvalho L.P.S."/>
            <person name="Shen B."/>
        </authorList>
    </citation>
    <scope>NUCLEOTIDE SEQUENCE [LARGE SCALE GENOMIC DNA]</scope>
    <source>
        <strain evidence="10 11">NPDC000634</strain>
    </source>
</reference>
<protein>
    <submittedName>
        <fullName evidence="10">Branched-chain amino acid ABC transporter permease</fullName>
    </submittedName>
</protein>
<comment type="subcellular location">
    <subcellularLocation>
        <location evidence="1">Cell membrane</location>
        <topology evidence="1">Multi-pass membrane protein</topology>
    </subcellularLocation>
</comment>
<dbReference type="Proteomes" id="UP001458415">
    <property type="component" value="Unassembled WGS sequence"/>
</dbReference>
<evidence type="ECO:0000256" key="2">
    <source>
        <dbReference type="ARBA" id="ARBA00022448"/>
    </source>
</evidence>
<keyword evidence="3" id="KW-1003">Cell membrane</keyword>
<dbReference type="RefSeq" id="WP_086725105.1">
    <property type="nucleotide sequence ID" value="NZ_MUBM01000081.1"/>
</dbReference>
<evidence type="ECO:0000256" key="5">
    <source>
        <dbReference type="ARBA" id="ARBA00022970"/>
    </source>
</evidence>
<name>A0ABV1VV43_9ACTN</name>
<feature type="transmembrane region" description="Helical" evidence="9">
    <location>
        <begin position="96"/>
        <end position="116"/>
    </location>
</feature>
<keyword evidence="6 9" id="KW-1133">Transmembrane helix</keyword>
<keyword evidence="11" id="KW-1185">Reference proteome</keyword>
<gene>
    <name evidence="10" type="ORF">ABT317_01770</name>
</gene>
<evidence type="ECO:0000256" key="1">
    <source>
        <dbReference type="ARBA" id="ARBA00004651"/>
    </source>
</evidence>
<dbReference type="PANTHER" id="PTHR11795">
    <property type="entry name" value="BRANCHED-CHAIN AMINO ACID TRANSPORT SYSTEM PERMEASE PROTEIN LIVH"/>
    <property type="match status" value="1"/>
</dbReference>
<feature type="transmembrane region" description="Helical" evidence="9">
    <location>
        <begin position="267"/>
        <end position="288"/>
    </location>
</feature>
<evidence type="ECO:0000256" key="3">
    <source>
        <dbReference type="ARBA" id="ARBA00022475"/>
    </source>
</evidence>
<feature type="transmembrane region" description="Helical" evidence="9">
    <location>
        <begin position="6"/>
        <end position="27"/>
    </location>
</feature>
<dbReference type="InterPro" id="IPR001851">
    <property type="entry name" value="ABC_transp_permease"/>
</dbReference>
<keyword evidence="4 9" id="KW-0812">Transmembrane</keyword>